<feature type="domain" description="Solute-binding protein family 3/N-terminal" evidence="4">
    <location>
        <begin position="24"/>
        <end position="241"/>
    </location>
</feature>
<keyword evidence="2 3" id="KW-0732">Signal</keyword>
<keyword evidence="6" id="KW-1185">Reference proteome</keyword>
<organism evidence="5 6">
    <name type="scientific">Litoribacillus peritrichatus</name>
    <dbReference type="NCBI Taxonomy" id="718191"/>
    <lineage>
        <taxon>Bacteria</taxon>
        <taxon>Pseudomonadati</taxon>
        <taxon>Pseudomonadota</taxon>
        <taxon>Gammaproteobacteria</taxon>
        <taxon>Oceanospirillales</taxon>
        <taxon>Oceanospirillaceae</taxon>
        <taxon>Litoribacillus</taxon>
    </lineage>
</organism>
<dbReference type="Proteomes" id="UP001501565">
    <property type="component" value="Unassembled WGS sequence"/>
</dbReference>
<evidence type="ECO:0000256" key="2">
    <source>
        <dbReference type="ARBA" id="ARBA00022729"/>
    </source>
</evidence>
<accession>A0ABP7N2K2</accession>
<dbReference type="EMBL" id="BAABBN010000012">
    <property type="protein sequence ID" value="GAA3934095.1"/>
    <property type="molecule type" value="Genomic_DNA"/>
</dbReference>
<name>A0ABP7N2K2_9GAMM</name>
<evidence type="ECO:0000259" key="4">
    <source>
        <dbReference type="SMART" id="SM00062"/>
    </source>
</evidence>
<dbReference type="PANTHER" id="PTHR35936">
    <property type="entry name" value="MEMBRANE-BOUND LYTIC MUREIN TRANSGLYCOSYLASE F"/>
    <property type="match status" value="1"/>
</dbReference>
<dbReference type="SMART" id="SM00062">
    <property type="entry name" value="PBPb"/>
    <property type="match status" value="1"/>
</dbReference>
<comment type="caution">
    <text evidence="5">The sequence shown here is derived from an EMBL/GenBank/DDBJ whole genome shotgun (WGS) entry which is preliminary data.</text>
</comment>
<evidence type="ECO:0000313" key="6">
    <source>
        <dbReference type="Proteomes" id="UP001501565"/>
    </source>
</evidence>
<dbReference type="Gene3D" id="3.40.190.10">
    <property type="entry name" value="Periplasmic binding protein-like II"/>
    <property type="match status" value="2"/>
</dbReference>
<evidence type="ECO:0000256" key="3">
    <source>
        <dbReference type="SAM" id="SignalP"/>
    </source>
</evidence>
<dbReference type="RefSeq" id="WP_344799725.1">
    <property type="nucleotide sequence ID" value="NZ_BAABBN010000012.1"/>
</dbReference>
<dbReference type="InterPro" id="IPR001638">
    <property type="entry name" value="Solute-binding_3/MltF_N"/>
</dbReference>
<reference evidence="6" key="1">
    <citation type="journal article" date="2019" name="Int. J. Syst. Evol. Microbiol.">
        <title>The Global Catalogue of Microorganisms (GCM) 10K type strain sequencing project: providing services to taxonomists for standard genome sequencing and annotation.</title>
        <authorList>
            <consortium name="The Broad Institute Genomics Platform"/>
            <consortium name="The Broad Institute Genome Sequencing Center for Infectious Disease"/>
            <person name="Wu L."/>
            <person name="Ma J."/>
        </authorList>
    </citation>
    <scope>NUCLEOTIDE SEQUENCE [LARGE SCALE GENOMIC DNA]</scope>
    <source>
        <strain evidence="6">JCM 17551</strain>
    </source>
</reference>
<protein>
    <recommendedName>
        <fullName evidence="4">Solute-binding protein family 3/N-terminal domain-containing protein</fullName>
    </recommendedName>
</protein>
<evidence type="ECO:0000313" key="5">
    <source>
        <dbReference type="EMBL" id="GAA3934095.1"/>
    </source>
</evidence>
<gene>
    <name evidence="5" type="ORF">GCM10022277_33360</name>
</gene>
<dbReference type="Pfam" id="PF00497">
    <property type="entry name" value="SBP_bac_3"/>
    <property type="match status" value="1"/>
</dbReference>
<comment type="similarity">
    <text evidence="1">Belongs to the bacterial solute-binding protein 3 family.</text>
</comment>
<dbReference type="PANTHER" id="PTHR35936:SF25">
    <property type="entry name" value="ABC TRANSPORTER SUBSTRATE-BINDING PROTEIN"/>
    <property type="match status" value="1"/>
</dbReference>
<evidence type="ECO:0000256" key="1">
    <source>
        <dbReference type="ARBA" id="ARBA00010333"/>
    </source>
</evidence>
<feature type="signal peptide" evidence="3">
    <location>
        <begin position="1"/>
        <end position="22"/>
    </location>
</feature>
<proteinExistence type="inferred from homology"/>
<dbReference type="SUPFAM" id="SSF53850">
    <property type="entry name" value="Periplasmic binding protein-like II"/>
    <property type="match status" value="1"/>
</dbReference>
<sequence length="241" mass="27374">MNKTLKFISYVTILALSQVSNAETLIFYEGDPPLSHKAHQQPNGVYYDIVTAVFDDLNIQHDIVSLPFKRALIRAKEGKGIVAGIFKTDDRAKFLDFSDNFYSTKVVLFTRKDHSFPFSKISDLEGKVIGAKLGWSYGKRFDQARSNKLFTVIEGESDDLIRQLLLGRTDSFIDNKLTGIHSTKNNGVADLVEIIPIPIDTGPHYLGAKKDTKRQLLMKFNQQLKVLEQDGRYQKILEKYL</sequence>
<feature type="chain" id="PRO_5047323529" description="Solute-binding protein family 3/N-terminal domain-containing protein" evidence="3">
    <location>
        <begin position="23"/>
        <end position="241"/>
    </location>
</feature>